<feature type="domain" description="Cyclin N-terminal" evidence="2">
    <location>
        <begin position="65"/>
        <end position="158"/>
    </location>
</feature>
<dbReference type="PANTHER" id="PTHR15615">
    <property type="match status" value="1"/>
</dbReference>
<feature type="domain" description="Mon2/Sec7/BIG1-like HDS" evidence="3">
    <location>
        <begin position="539"/>
        <end position="573"/>
    </location>
</feature>
<reference evidence="4" key="2">
    <citation type="journal article" date="2023" name="Proc. Natl. Acad. Sci. U.S.A.">
        <title>A global phylogenomic analysis of the shiitake genus Lentinula.</title>
        <authorList>
            <person name="Sierra-Patev S."/>
            <person name="Min B."/>
            <person name="Naranjo-Ortiz M."/>
            <person name="Looney B."/>
            <person name="Konkel Z."/>
            <person name="Slot J.C."/>
            <person name="Sakamoto Y."/>
            <person name="Steenwyk J.L."/>
            <person name="Rokas A."/>
            <person name="Carro J."/>
            <person name="Camarero S."/>
            <person name="Ferreira P."/>
            <person name="Molpeceres G."/>
            <person name="Ruiz-Duenas F.J."/>
            <person name="Serrano A."/>
            <person name="Henrissat B."/>
            <person name="Drula E."/>
            <person name="Hughes K.W."/>
            <person name="Mata J.L."/>
            <person name="Ishikawa N.K."/>
            <person name="Vargas-Isla R."/>
            <person name="Ushijima S."/>
            <person name="Smith C.A."/>
            <person name="Donoghue J."/>
            <person name="Ahrendt S."/>
            <person name="Andreopoulos W."/>
            <person name="He G."/>
            <person name="LaButti K."/>
            <person name="Lipzen A."/>
            <person name="Ng V."/>
            <person name="Riley R."/>
            <person name="Sandor L."/>
            <person name="Barry K."/>
            <person name="Martinez A.T."/>
            <person name="Xiao Y."/>
            <person name="Gibbons J.G."/>
            <person name="Terashima K."/>
            <person name="Grigoriev I.V."/>
            <person name="Hibbett D."/>
        </authorList>
    </citation>
    <scope>NUCLEOTIDE SEQUENCE</scope>
    <source>
        <strain evidence="4">Sp2 HRB7682 ss15</strain>
    </source>
</reference>
<dbReference type="AlphaFoldDB" id="A0A9W9AND3"/>
<evidence type="ECO:0000259" key="3">
    <source>
        <dbReference type="Pfam" id="PF09324"/>
    </source>
</evidence>
<dbReference type="GO" id="GO:0005634">
    <property type="term" value="C:nucleus"/>
    <property type="evidence" value="ECO:0007669"/>
    <property type="project" value="TreeGrafter"/>
</dbReference>
<dbReference type="Pfam" id="PF00134">
    <property type="entry name" value="Cyclin_N"/>
    <property type="match status" value="1"/>
</dbReference>
<dbReference type="GO" id="GO:0000307">
    <property type="term" value="C:cyclin-dependent protein kinase holoenzyme complex"/>
    <property type="evidence" value="ECO:0007669"/>
    <property type="project" value="TreeGrafter"/>
</dbReference>
<accession>A0A9W9AND3</accession>
<feature type="region of interest" description="Disordered" evidence="1">
    <location>
        <begin position="317"/>
        <end position="348"/>
    </location>
</feature>
<organism evidence="4 5">
    <name type="scientific">Lentinula lateritia</name>
    <dbReference type="NCBI Taxonomy" id="40482"/>
    <lineage>
        <taxon>Eukaryota</taxon>
        <taxon>Fungi</taxon>
        <taxon>Dikarya</taxon>
        <taxon>Basidiomycota</taxon>
        <taxon>Agaricomycotina</taxon>
        <taxon>Agaricomycetes</taxon>
        <taxon>Agaricomycetidae</taxon>
        <taxon>Agaricales</taxon>
        <taxon>Marasmiineae</taxon>
        <taxon>Omphalotaceae</taxon>
        <taxon>Lentinula</taxon>
    </lineage>
</organism>
<sequence length="665" mass="74306">MSTLECRKYYPGQQQEKRQQVERLLEISINAQVIDYLKTLTFGVVDAAATRLLARSLSVDIFFKSFIGRVIERGKISMSTTILAITYLQRAQSYIRVGYKAGCIAERMLLGAFMISTKFSVDIPISNEEWADIAEVFQLADIDVIEKQFLLLIQWNLSFSEEDIIASAMNIITEYPEIILSAPLKESTQKALDLIRSNQGGADYNSPPNSPGPSLEDNLPSLVDLVAHTTIACHTENTPDAVSLQIVKALLSLVLSPTILVDHSLLLKAVRTVYNVFLLSTDVVHQMVAQGGLTQMVYHVFTRYRIRDYPPSIDSATLFRSPSQTSNTRDSYTKDNASASTASLPQETASPLPVTTEMVCALCKLMMKPLNNESPVTQVFDISAEIFWRMLSGIIEGLSGPLQETDNLEIVALCVDGFNSAMKIVCFFDQLERNAFVTTLAKEMKTKTMEAIKALLHIAVAVADGKHFRGSWHEVLTWVSQLEHMQLISDGVDVPEKKGRLHKLPAKQLANESRSTHITVAADMVFSLSDFLSGICRSSVHMRSGWRTMFGVFQAASKVLTERIPNSAFEIVTKLNRDHFSDIVRNGAFSDLVVCITDFCKCGWSTGPSSETNSSMDDGMVKYWYPILFAFYDIIMNREDLEVQRLVLRYCVQEDSLPHLCCLEV</sequence>
<dbReference type="InterPro" id="IPR013922">
    <property type="entry name" value="Cyclin_PHO80-like"/>
</dbReference>
<evidence type="ECO:0000313" key="4">
    <source>
        <dbReference type="EMBL" id="KAJ4487098.1"/>
    </source>
</evidence>
<comment type="caution">
    <text evidence="4">The sequence shown here is derived from an EMBL/GenBank/DDBJ whole genome shotgun (WGS) entry which is preliminary data.</text>
</comment>
<dbReference type="Gene3D" id="1.10.472.10">
    <property type="entry name" value="Cyclin-like"/>
    <property type="match status" value="1"/>
</dbReference>
<protein>
    <submittedName>
        <fullName evidence="4">Uncharacterized protein</fullName>
    </submittedName>
</protein>
<dbReference type="SUPFAM" id="SSF47954">
    <property type="entry name" value="Cyclin-like"/>
    <property type="match status" value="1"/>
</dbReference>
<dbReference type="Proteomes" id="UP001150238">
    <property type="component" value="Unassembled WGS sequence"/>
</dbReference>
<dbReference type="EMBL" id="JANVFS010000009">
    <property type="protein sequence ID" value="KAJ4487098.1"/>
    <property type="molecule type" value="Genomic_DNA"/>
</dbReference>
<name>A0A9W9AND3_9AGAR</name>
<evidence type="ECO:0000313" key="5">
    <source>
        <dbReference type="Proteomes" id="UP001150238"/>
    </source>
</evidence>
<proteinExistence type="predicted"/>
<dbReference type="Pfam" id="PF09324">
    <property type="entry name" value="Sec7-like_HDS"/>
    <property type="match status" value="1"/>
</dbReference>
<dbReference type="InterPro" id="IPR015403">
    <property type="entry name" value="Mon2/Sec7/BIG1-like_HDS"/>
</dbReference>
<reference evidence="4" key="1">
    <citation type="submission" date="2022-08" db="EMBL/GenBank/DDBJ databases">
        <authorList>
            <consortium name="DOE Joint Genome Institute"/>
            <person name="Min B."/>
            <person name="Riley R."/>
            <person name="Sierra-Patev S."/>
            <person name="Naranjo-Ortiz M."/>
            <person name="Looney B."/>
            <person name="Konkel Z."/>
            <person name="Slot J.C."/>
            <person name="Sakamoto Y."/>
            <person name="Steenwyk J.L."/>
            <person name="Rokas A."/>
            <person name="Carro J."/>
            <person name="Camarero S."/>
            <person name="Ferreira P."/>
            <person name="Molpeceres G."/>
            <person name="Ruiz-Duenas F.J."/>
            <person name="Serrano A."/>
            <person name="Henrissat B."/>
            <person name="Drula E."/>
            <person name="Hughes K.W."/>
            <person name="Mata J.L."/>
            <person name="Ishikawa N.K."/>
            <person name="Vargas-Isla R."/>
            <person name="Ushijima S."/>
            <person name="Smith C.A."/>
            <person name="Ahrendt S."/>
            <person name="Andreopoulos W."/>
            <person name="He G."/>
            <person name="Labutti K."/>
            <person name="Lipzen A."/>
            <person name="Ng V."/>
            <person name="Sandor L."/>
            <person name="Barry K."/>
            <person name="Martinez A.T."/>
            <person name="Xiao Y."/>
            <person name="Gibbons J.G."/>
            <person name="Terashima K."/>
            <person name="Hibbett D.S."/>
            <person name="Grigoriev I.V."/>
        </authorList>
    </citation>
    <scope>NUCLEOTIDE SEQUENCE</scope>
    <source>
        <strain evidence="4">Sp2 HRB7682 ss15</strain>
    </source>
</reference>
<dbReference type="InterPro" id="IPR036915">
    <property type="entry name" value="Cyclin-like_sf"/>
</dbReference>
<dbReference type="GO" id="GO:0019901">
    <property type="term" value="F:protein kinase binding"/>
    <property type="evidence" value="ECO:0007669"/>
    <property type="project" value="InterPro"/>
</dbReference>
<evidence type="ECO:0000259" key="2">
    <source>
        <dbReference type="Pfam" id="PF00134"/>
    </source>
</evidence>
<dbReference type="GO" id="GO:0016538">
    <property type="term" value="F:cyclin-dependent protein serine/threonine kinase regulator activity"/>
    <property type="evidence" value="ECO:0007669"/>
    <property type="project" value="TreeGrafter"/>
</dbReference>
<dbReference type="CDD" id="cd20557">
    <property type="entry name" value="CYCLIN_ScPCL1-like"/>
    <property type="match status" value="1"/>
</dbReference>
<evidence type="ECO:0000256" key="1">
    <source>
        <dbReference type="SAM" id="MobiDB-lite"/>
    </source>
</evidence>
<gene>
    <name evidence="4" type="ORF">C8J55DRAFT_487268</name>
</gene>
<dbReference type="PANTHER" id="PTHR15615:SF10">
    <property type="entry name" value="PHO85 CYCLIN-2-RELATED"/>
    <property type="match status" value="1"/>
</dbReference>
<dbReference type="InterPro" id="IPR006671">
    <property type="entry name" value="Cyclin_N"/>
</dbReference>